<proteinExistence type="predicted"/>
<keyword evidence="2" id="KW-1185">Reference proteome</keyword>
<dbReference type="OrthoDB" id="8526975at2"/>
<organism evidence="1 2">
    <name type="scientific">Caballeronia choica</name>
    <dbReference type="NCBI Taxonomy" id="326476"/>
    <lineage>
        <taxon>Bacteria</taxon>
        <taxon>Pseudomonadati</taxon>
        <taxon>Pseudomonadota</taxon>
        <taxon>Betaproteobacteria</taxon>
        <taxon>Burkholderiales</taxon>
        <taxon>Burkholderiaceae</taxon>
        <taxon>Caballeronia</taxon>
    </lineage>
</organism>
<dbReference type="AlphaFoldDB" id="A0A158IIK0"/>
<dbReference type="InterPro" id="IPR029024">
    <property type="entry name" value="TerB-like"/>
</dbReference>
<name>A0A158IIK0_9BURK</name>
<dbReference type="CDD" id="cd07177">
    <property type="entry name" value="terB_like"/>
    <property type="match status" value="1"/>
</dbReference>
<dbReference type="Proteomes" id="UP000054770">
    <property type="component" value="Unassembled WGS sequence"/>
</dbReference>
<accession>A0A158IIK0</accession>
<gene>
    <name evidence="1" type="ORF">AWB68_02696</name>
</gene>
<dbReference type="EMBL" id="FCON02000024">
    <property type="protein sequence ID" value="SAL55921.1"/>
    <property type="molecule type" value="Genomic_DNA"/>
</dbReference>
<evidence type="ECO:0000313" key="2">
    <source>
        <dbReference type="Proteomes" id="UP000054770"/>
    </source>
</evidence>
<comment type="caution">
    <text evidence="1">The sequence shown here is derived from an EMBL/GenBank/DDBJ whole genome shotgun (WGS) entry which is preliminary data.</text>
</comment>
<reference evidence="1" key="1">
    <citation type="submission" date="2016-01" db="EMBL/GenBank/DDBJ databases">
        <authorList>
            <person name="Peeters C."/>
        </authorList>
    </citation>
    <scope>NUCLEOTIDE SEQUENCE [LARGE SCALE GENOMIC DNA]</scope>
    <source>
        <strain evidence="1">LMG 22940</strain>
    </source>
</reference>
<dbReference type="SUPFAM" id="SSF158682">
    <property type="entry name" value="TerB-like"/>
    <property type="match status" value="1"/>
</dbReference>
<sequence>MRHYHCNSPEAAGRILAACLLSDGHLSLTELEALDRCGMQRRLLLNRSRLLAIVRMLYEDLTRCGYLNWSDVCNVDPETLAWLAADVQDRRLRRDIIELCSEAVTADGSNCDREAEFLRLLRAAWQLPAQ</sequence>
<evidence type="ECO:0000313" key="1">
    <source>
        <dbReference type="EMBL" id="SAL55921.1"/>
    </source>
</evidence>
<protein>
    <recommendedName>
        <fullName evidence="3">TerB family tellurite resistance protein</fullName>
    </recommendedName>
</protein>
<evidence type="ECO:0008006" key="3">
    <source>
        <dbReference type="Google" id="ProtNLM"/>
    </source>
</evidence>
<dbReference type="RefSeq" id="WP_087644848.1">
    <property type="nucleotide sequence ID" value="NZ_FCON02000024.1"/>
</dbReference>